<reference evidence="13 14" key="1">
    <citation type="submission" date="2020-08" db="EMBL/GenBank/DDBJ databases">
        <title>The Agave Microbiome: Exploring the role of microbial communities in plant adaptations to desert environments.</title>
        <authorList>
            <person name="Partida-Martinez L.P."/>
        </authorList>
    </citation>
    <scope>NUCLEOTIDE SEQUENCE [LARGE SCALE GENOMIC DNA]</scope>
    <source>
        <strain evidence="13 14">AS2.23</strain>
    </source>
</reference>
<feature type="active site" evidence="9">
    <location>
        <position position="22"/>
    </location>
</feature>
<evidence type="ECO:0000256" key="7">
    <source>
        <dbReference type="ARBA" id="ARBA00022840"/>
    </source>
</evidence>
<dbReference type="Proteomes" id="UP000533269">
    <property type="component" value="Unassembled WGS sequence"/>
</dbReference>
<evidence type="ECO:0000256" key="10">
    <source>
        <dbReference type="SAM" id="MobiDB-lite"/>
    </source>
</evidence>
<dbReference type="Pfam" id="PF08544">
    <property type="entry name" value="GHMP_kinases_C"/>
    <property type="match status" value="1"/>
</dbReference>
<evidence type="ECO:0000256" key="6">
    <source>
        <dbReference type="ARBA" id="ARBA00022777"/>
    </source>
</evidence>
<gene>
    <name evidence="9" type="primary">ispE</name>
    <name evidence="13" type="ORF">FHR75_001058</name>
</gene>
<dbReference type="GO" id="GO:0050515">
    <property type="term" value="F:4-(cytidine 5'-diphospho)-2-C-methyl-D-erythritol kinase activity"/>
    <property type="evidence" value="ECO:0007669"/>
    <property type="project" value="UniProtKB-UniRule"/>
</dbReference>
<feature type="domain" description="GHMP kinase N-terminal" evidence="11">
    <location>
        <begin position="82"/>
        <end position="159"/>
    </location>
</feature>
<evidence type="ECO:0000313" key="14">
    <source>
        <dbReference type="Proteomes" id="UP000533269"/>
    </source>
</evidence>
<dbReference type="PIRSF" id="PIRSF010376">
    <property type="entry name" value="IspE"/>
    <property type="match status" value="1"/>
</dbReference>
<dbReference type="Gene3D" id="3.30.70.890">
    <property type="entry name" value="GHMP kinase, C-terminal domain"/>
    <property type="match status" value="1"/>
</dbReference>
<dbReference type="NCBIfam" id="NF002870">
    <property type="entry name" value="PRK03188.1"/>
    <property type="match status" value="1"/>
</dbReference>
<comment type="similarity">
    <text evidence="1 9">Belongs to the GHMP kinase family. IspE subfamily.</text>
</comment>
<evidence type="ECO:0000256" key="9">
    <source>
        <dbReference type="HAMAP-Rule" id="MF_00061"/>
    </source>
</evidence>
<name>A0A7W4XWL2_KINRA</name>
<evidence type="ECO:0000256" key="5">
    <source>
        <dbReference type="ARBA" id="ARBA00022741"/>
    </source>
</evidence>
<dbReference type="InterPro" id="IPR020568">
    <property type="entry name" value="Ribosomal_Su5_D2-typ_SF"/>
</dbReference>
<dbReference type="GO" id="GO:0016114">
    <property type="term" value="P:terpenoid biosynthetic process"/>
    <property type="evidence" value="ECO:0007669"/>
    <property type="project" value="UniProtKB-UniRule"/>
</dbReference>
<dbReference type="NCBIfam" id="TIGR00154">
    <property type="entry name" value="ispE"/>
    <property type="match status" value="1"/>
</dbReference>
<evidence type="ECO:0000259" key="12">
    <source>
        <dbReference type="Pfam" id="PF08544"/>
    </source>
</evidence>
<proteinExistence type="inferred from homology"/>
<comment type="pathway">
    <text evidence="9">Isoprenoid biosynthesis; isopentenyl diphosphate biosynthesis via DXP pathway; isopentenyl diphosphate from 1-deoxy-D-xylulose 5-phosphate: step 3/6.</text>
</comment>
<keyword evidence="4 9" id="KW-0808">Transferase</keyword>
<evidence type="ECO:0000256" key="2">
    <source>
        <dbReference type="ARBA" id="ARBA00012052"/>
    </source>
</evidence>
<dbReference type="Pfam" id="PF00288">
    <property type="entry name" value="GHMP_kinases_N"/>
    <property type="match status" value="1"/>
</dbReference>
<dbReference type="InterPro" id="IPR036554">
    <property type="entry name" value="GHMP_kinase_C_sf"/>
</dbReference>
<dbReference type="RefSeq" id="WP_183390586.1">
    <property type="nucleotide sequence ID" value="NZ_JACHVY010000001.1"/>
</dbReference>
<feature type="active site" evidence="9">
    <location>
        <position position="152"/>
    </location>
</feature>
<sequence length="325" mass="32598">MPGSPDPAPPELASITARAPAKVNLLLQVGPRRDDGYHDLVTVFQAVSLHEEVTVTPADEFGITVEGVGGTDVGGVPLDGTNLALRAARLLAERAGVDRAVHVHVRKEVPVAGGMAGGSADAAAALVACDSLWRLRLGLDALAELGAELGSDVPFGLHGRTAVGTGRGEHLVPVLTGASSAWVFVLAEGGLSTPAVFAECDRRREATGHDAPPGRLEAVEAALRGGDVDALGAALSNDLQDAACALDPALAGTVAAGRRAGAVAGIVSGSGPTVALLARSPAAARRLALDLEPLFGAERLRTATGPAPGARVLEAVSTPSPGGRS</sequence>
<dbReference type="InterPro" id="IPR006204">
    <property type="entry name" value="GHMP_kinase_N_dom"/>
</dbReference>
<accession>A0A7W4XWL2</accession>
<evidence type="ECO:0000313" key="13">
    <source>
        <dbReference type="EMBL" id="MBB2900270.1"/>
    </source>
</evidence>
<dbReference type="InterPro" id="IPR013750">
    <property type="entry name" value="GHMP_kinase_C_dom"/>
</dbReference>
<dbReference type="SUPFAM" id="SSF54211">
    <property type="entry name" value="Ribosomal protein S5 domain 2-like"/>
    <property type="match status" value="1"/>
</dbReference>
<dbReference type="Gene3D" id="3.30.230.10">
    <property type="match status" value="1"/>
</dbReference>
<comment type="catalytic activity">
    <reaction evidence="9">
        <text>4-CDP-2-C-methyl-D-erythritol + ATP = 4-CDP-2-C-methyl-D-erythritol 2-phosphate + ADP + H(+)</text>
        <dbReference type="Rhea" id="RHEA:18437"/>
        <dbReference type="ChEBI" id="CHEBI:15378"/>
        <dbReference type="ChEBI" id="CHEBI:30616"/>
        <dbReference type="ChEBI" id="CHEBI:57823"/>
        <dbReference type="ChEBI" id="CHEBI:57919"/>
        <dbReference type="ChEBI" id="CHEBI:456216"/>
        <dbReference type="EC" id="2.7.1.148"/>
    </reaction>
</comment>
<feature type="binding site" evidence="9">
    <location>
        <begin position="110"/>
        <end position="120"/>
    </location>
    <ligand>
        <name>ATP</name>
        <dbReference type="ChEBI" id="CHEBI:30616"/>
    </ligand>
</feature>
<keyword evidence="6 9" id="KW-0418">Kinase</keyword>
<dbReference type="AlphaFoldDB" id="A0A7W4XWL2"/>
<dbReference type="GO" id="GO:0005524">
    <property type="term" value="F:ATP binding"/>
    <property type="evidence" value="ECO:0007669"/>
    <property type="project" value="UniProtKB-UniRule"/>
</dbReference>
<comment type="caution">
    <text evidence="13">The sequence shown here is derived from an EMBL/GenBank/DDBJ whole genome shotgun (WGS) entry which is preliminary data.</text>
</comment>
<keyword evidence="7 9" id="KW-0067">ATP-binding</keyword>
<evidence type="ECO:0000259" key="11">
    <source>
        <dbReference type="Pfam" id="PF00288"/>
    </source>
</evidence>
<dbReference type="HAMAP" id="MF_00061">
    <property type="entry name" value="IspE"/>
    <property type="match status" value="1"/>
</dbReference>
<evidence type="ECO:0000256" key="1">
    <source>
        <dbReference type="ARBA" id="ARBA00009684"/>
    </source>
</evidence>
<dbReference type="PANTHER" id="PTHR43527:SF2">
    <property type="entry name" value="4-DIPHOSPHOCYTIDYL-2-C-METHYL-D-ERYTHRITOL KINASE, CHLOROPLASTIC"/>
    <property type="match status" value="1"/>
</dbReference>
<dbReference type="GO" id="GO:0019288">
    <property type="term" value="P:isopentenyl diphosphate biosynthetic process, methylerythritol 4-phosphate pathway"/>
    <property type="evidence" value="ECO:0007669"/>
    <property type="project" value="UniProtKB-UniRule"/>
</dbReference>
<dbReference type="EMBL" id="JACHVY010000001">
    <property type="protein sequence ID" value="MBB2900270.1"/>
    <property type="molecule type" value="Genomic_DNA"/>
</dbReference>
<keyword evidence="9" id="KW-0414">Isoprene biosynthesis</keyword>
<dbReference type="InterPro" id="IPR014721">
    <property type="entry name" value="Ribsml_uS5_D2-typ_fold_subgr"/>
</dbReference>
<dbReference type="SUPFAM" id="SSF55060">
    <property type="entry name" value="GHMP Kinase, C-terminal domain"/>
    <property type="match status" value="1"/>
</dbReference>
<organism evidence="13 14">
    <name type="scientific">Kineococcus radiotolerans</name>
    <dbReference type="NCBI Taxonomy" id="131568"/>
    <lineage>
        <taxon>Bacteria</taxon>
        <taxon>Bacillati</taxon>
        <taxon>Actinomycetota</taxon>
        <taxon>Actinomycetes</taxon>
        <taxon>Kineosporiales</taxon>
        <taxon>Kineosporiaceae</taxon>
        <taxon>Kineococcus</taxon>
    </lineage>
</organism>
<protein>
    <recommendedName>
        <fullName evidence="3 9">4-diphosphocytidyl-2-C-methyl-D-erythritol kinase</fullName>
        <shortName evidence="9">CMK</shortName>
        <ecNumber evidence="2 9">2.7.1.148</ecNumber>
    </recommendedName>
    <alternativeName>
        <fullName evidence="8 9">4-(cytidine-5'-diphospho)-2-C-methyl-D-erythritol kinase</fullName>
    </alternativeName>
</protein>
<feature type="domain" description="GHMP kinase C-terminal" evidence="12">
    <location>
        <begin position="221"/>
        <end position="289"/>
    </location>
</feature>
<keyword evidence="5 9" id="KW-0547">Nucleotide-binding</keyword>
<reference evidence="13 14" key="2">
    <citation type="submission" date="2020-08" db="EMBL/GenBank/DDBJ databases">
        <authorList>
            <person name="Partida-Martinez L."/>
            <person name="Huntemann M."/>
            <person name="Clum A."/>
            <person name="Wang J."/>
            <person name="Palaniappan K."/>
            <person name="Ritter S."/>
            <person name="Chen I.-M."/>
            <person name="Stamatis D."/>
            <person name="Reddy T."/>
            <person name="O'Malley R."/>
            <person name="Daum C."/>
            <person name="Shapiro N."/>
            <person name="Ivanova N."/>
            <person name="Kyrpides N."/>
            <person name="Woyke T."/>
        </authorList>
    </citation>
    <scope>NUCLEOTIDE SEQUENCE [LARGE SCALE GENOMIC DNA]</scope>
    <source>
        <strain evidence="13 14">AS2.23</strain>
    </source>
</reference>
<evidence type="ECO:0000256" key="4">
    <source>
        <dbReference type="ARBA" id="ARBA00022679"/>
    </source>
</evidence>
<feature type="region of interest" description="Disordered" evidence="10">
    <location>
        <begin position="306"/>
        <end position="325"/>
    </location>
</feature>
<comment type="function">
    <text evidence="9">Catalyzes the phosphorylation of the position 2 hydroxy group of 4-diphosphocytidyl-2C-methyl-D-erythritol.</text>
</comment>
<evidence type="ECO:0000256" key="3">
    <source>
        <dbReference type="ARBA" id="ARBA00017473"/>
    </source>
</evidence>
<evidence type="ECO:0000256" key="8">
    <source>
        <dbReference type="ARBA" id="ARBA00032554"/>
    </source>
</evidence>
<dbReference type="UniPathway" id="UPA00056">
    <property type="reaction ID" value="UER00094"/>
</dbReference>
<dbReference type="EC" id="2.7.1.148" evidence="2 9"/>
<dbReference type="PANTHER" id="PTHR43527">
    <property type="entry name" value="4-DIPHOSPHOCYTIDYL-2-C-METHYL-D-ERYTHRITOL KINASE, CHLOROPLASTIC"/>
    <property type="match status" value="1"/>
</dbReference>
<dbReference type="InterPro" id="IPR004424">
    <property type="entry name" value="IspE"/>
</dbReference>